<keyword evidence="7 10" id="KW-0456">Lyase</keyword>
<keyword evidence="12" id="KW-1185">Reference proteome</keyword>
<feature type="modified residue" description="Pyruvic acid (Ser); by autocatalysis" evidence="10">
    <location>
        <position position="76"/>
    </location>
</feature>
<feature type="site" description="Cleavage (non-hydrolytic); by autolysis" evidence="10">
    <location>
        <begin position="75"/>
        <end position="76"/>
    </location>
</feature>
<keyword evidence="9 10" id="KW-0670">Pyruvate</keyword>
<keyword evidence="8 10" id="KW-0704">Schiff base</keyword>
<comment type="PTM">
    <text evidence="10">Is synthesized initially as an inactive proenzyme. Formation of the active enzyme involves a self-maturation process in which the active site pyruvoyl group is generated from an internal serine residue via an autocatalytic post-translational modification. Two non-identical subunits are generated from the proenzyme in this reaction, and the pyruvate is formed at the N-terminus of the alpha chain, which is derived from the carboxyl end of the proenzyme. The post-translation cleavage follows an unusual pathway, termed non-hydrolytic serinolysis, in which the side chain hydroxyl group of the serine supplies its oxygen atom to form the C-terminus of the beta chain, while the remainder of the serine residue undergoes an oxidative deamination to produce ammonia and the pyruvoyl group blocking the N-terminus of the alpha chain.</text>
</comment>
<proteinExistence type="inferred from homology"/>
<comment type="similarity">
    <text evidence="10">Belongs to the prokaryotic AdoMetDC family. Type 1 subfamily.</text>
</comment>
<feature type="chain" id="PRO_5044907870" description="S-adenosylmethionine decarboxylase alpha chain" evidence="10">
    <location>
        <begin position="76"/>
        <end position="130"/>
    </location>
</feature>
<gene>
    <name evidence="11" type="primary">speD</name>
    <name evidence="10" type="synonym">speH</name>
    <name evidence="11" type="ORF">ACFQ1S_33625</name>
</gene>
<dbReference type="Proteomes" id="UP001597045">
    <property type="component" value="Unassembled WGS sequence"/>
</dbReference>
<evidence type="ECO:0000256" key="4">
    <source>
        <dbReference type="ARBA" id="ARBA00023066"/>
    </source>
</evidence>
<evidence type="ECO:0000256" key="1">
    <source>
        <dbReference type="ARBA" id="ARBA00022691"/>
    </source>
</evidence>
<accession>A0ABW3MJ07</accession>
<protein>
    <recommendedName>
        <fullName evidence="10">S-adenosylmethionine decarboxylase proenzyme</fullName>
        <shortName evidence="10">AdoMetDC</shortName>
        <shortName evidence="10">SAMDC</shortName>
        <ecNumber evidence="10">4.1.1.50</ecNumber>
    </recommendedName>
    <component>
        <recommendedName>
            <fullName evidence="10">S-adenosylmethionine decarboxylase beta chain</fullName>
        </recommendedName>
    </component>
    <component>
        <recommendedName>
            <fullName evidence="10">S-adenosylmethionine decarboxylase alpha chain</fullName>
        </recommendedName>
    </component>
</protein>
<dbReference type="NCBIfam" id="TIGR03330">
    <property type="entry name" value="SAM_DCase_Bsu"/>
    <property type="match status" value="1"/>
</dbReference>
<dbReference type="Pfam" id="PF02675">
    <property type="entry name" value="AdoMet_dc"/>
    <property type="match status" value="1"/>
</dbReference>
<comment type="cofactor">
    <cofactor evidence="10">
        <name>pyruvate</name>
        <dbReference type="ChEBI" id="CHEBI:15361"/>
    </cofactor>
    <text evidence="10">Binds 1 pyruvoyl group covalently per subunit.</text>
</comment>
<evidence type="ECO:0000256" key="10">
    <source>
        <dbReference type="HAMAP-Rule" id="MF_00464"/>
    </source>
</evidence>
<comment type="subunit">
    <text evidence="10">Heterotetramer of two alpha and two beta chains arranged as a dimer of alpha/beta heterodimers.</text>
</comment>
<sequence>MKTYFVGGVPDEVGEFAGRHVLGEFAGVSPELLDDADFLCRSLERALGEAGATVCDMTYKQFEPQGVTVLALLSESHASIHSYPERGSVFVDVFTCGTRADPELAVNLLRDMLGASVARTSTIHRGQEDR</sequence>
<evidence type="ECO:0000256" key="7">
    <source>
        <dbReference type="ARBA" id="ARBA00023239"/>
    </source>
</evidence>
<comment type="caution">
    <text evidence="11">The sequence shown here is derived from an EMBL/GenBank/DDBJ whole genome shotgun (WGS) entry which is preliminary data.</text>
</comment>
<dbReference type="InterPro" id="IPR017716">
    <property type="entry name" value="S-AdoMet_deCOase_pro-enz"/>
</dbReference>
<feature type="active site" description="Proton donor; for catalytic activity" evidence="10">
    <location>
        <position position="96"/>
    </location>
</feature>
<evidence type="ECO:0000313" key="11">
    <source>
        <dbReference type="EMBL" id="MFD1050113.1"/>
    </source>
</evidence>
<keyword evidence="3 10" id="KW-0068">Autocatalytic cleavage</keyword>
<dbReference type="InterPro" id="IPR003826">
    <property type="entry name" value="AdoMetDC_fam_prok"/>
</dbReference>
<evidence type="ECO:0000256" key="2">
    <source>
        <dbReference type="ARBA" id="ARBA00022793"/>
    </source>
</evidence>
<dbReference type="GO" id="GO:0004014">
    <property type="term" value="F:adenosylmethionine decarboxylase activity"/>
    <property type="evidence" value="ECO:0007669"/>
    <property type="project" value="UniProtKB-EC"/>
</dbReference>
<evidence type="ECO:0000256" key="5">
    <source>
        <dbReference type="ARBA" id="ARBA00023115"/>
    </source>
</evidence>
<feature type="active site" description="Schiff-base intermediate with substrate; via pyruvic acid" evidence="10">
    <location>
        <position position="76"/>
    </location>
</feature>
<dbReference type="EMBL" id="JBHTIS010002617">
    <property type="protein sequence ID" value="MFD1050113.1"/>
    <property type="molecule type" value="Genomic_DNA"/>
</dbReference>
<feature type="active site" description="Proton acceptor; for processing activity" evidence="10">
    <location>
        <position position="81"/>
    </location>
</feature>
<comment type="catalytic activity">
    <reaction evidence="10">
        <text>S-adenosyl-L-methionine + H(+) = S-adenosyl 3-(methylsulfanyl)propylamine + CO2</text>
        <dbReference type="Rhea" id="RHEA:15981"/>
        <dbReference type="ChEBI" id="CHEBI:15378"/>
        <dbReference type="ChEBI" id="CHEBI:16526"/>
        <dbReference type="ChEBI" id="CHEBI:57443"/>
        <dbReference type="ChEBI" id="CHEBI:59789"/>
        <dbReference type="EC" id="4.1.1.50"/>
    </reaction>
</comment>
<organism evidence="11 12">
    <name type="scientific">Kibdelosporangium lantanae</name>
    <dbReference type="NCBI Taxonomy" id="1497396"/>
    <lineage>
        <taxon>Bacteria</taxon>
        <taxon>Bacillati</taxon>
        <taxon>Actinomycetota</taxon>
        <taxon>Actinomycetes</taxon>
        <taxon>Pseudonocardiales</taxon>
        <taxon>Pseudonocardiaceae</taxon>
        <taxon>Kibdelosporangium</taxon>
    </lineage>
</organism>
<comment type="function">
    <text evidence="10">Catalyzes the decarboxylation of S-adenosylmethionine to S-adenosylmethioninamine (dcAdoMet), the propylamine donor required for the synthesis of the polyamines spermine and spermidine from the diamine putrescine.</text>
</comment>
<evidence type="ECO:0000256" key="8">
    <source>
        <dbReference type="ARBA" id="ARBA00023270"/>
    </source>
</evidence>
<dbReference type="InterPro" id="IPR016067">
    <property type="entry name" value="S-AdoMet_deCO2ase_core"/>
</dbReference>
<reference evidence="12" key="1">
    <citation type="journal article" date="2019" name="Int. J. Syst. Evol. Microbiol.">
        <title>The Global Catalogue of Microorganisms (GCM) 10K type strain sequencing project: providing services to taxonomists for standard genome sequencing and annotation.</title>
        <authorList>
            <consortium name="The Broad Institute Genomics Platform"/>
            <consortium name="The Broad Institute Genome Sequencing Center for Infectious Disease"/>
            <person name="Wu L."/>
            <person name="Ma J."/>
        </authorList>
    </citation>
    <scope>NUCLEOTIDE SEQUENCE [LARGE SCALE GENOMIC DNA]</scope>
    <source>
        <strain evidence="12">JCM 31486</strain>
    </source>
</reference>
<keyword evidence="1 10" id="KW-0949">S-adenosyl-L-methionine</keyword>
<feature type="chain" id="PRO_5044907871" description="S-adenosylmethionine decarboxylase beta chain" evidence="10">
    <location>
        <begin position="1"/>
        <end position="75"/>
    </location>
</feature>
<keyword evidence="6 10" id="KW-0865">Zymogen</keyword>
<evidence type="ECO:0000256" key="9">
    <source>
        <dbReference type="ARBA" id="ARBA00023317"/>
    </source>
</evidence>
<dbReference type="HAMAP" id="MF_00464">
    <property type="entry name" value="AdoMetDC_1"/>
    <property type="match status" value="1"/>
</dbReference>
<dbReference type="EC" id="4.1.1.50" evidence="10"/>
<comment type="pathway">
    <text evidence="10">Amine and polyamine biosynthesis; S-adenosylmethioninamine biosynthesis; S-adenosylmethioninamine from S-adenosyl-L-methionine: step 1/1.</text>
</comment>
<dbReference type="Gene3D" id="3.60.90.10">
    <property type="entry name" value="S-adenosylmethionine decarboxylase"/>
    <property type="match status" value="1"/>
</dbReference>
<dbReference type="PANTHER" id="PTHR33866">
    <property type="entry name" value="S-ADENOSYLMETHIONINE DECARBOXYLASE PROENZYME"/>
    <property type="match status" value="1"/>
</dbReference>
<keyword evidence="4 10" id="KW-0745">Spermidine biosynthesis</keyword>
<name>A0ABW3MJ07_9PSEU</name>
<evidence type="ECO:0000256" key="6">
    <source>
        <dbReference type="ARBA" id="ARBA00023145"/>
    </source>
</evidence>
<evidence type="ECO:0000256" key="3">
    <source>
        <dbReference type="ARBA" id="ARBA00022813"/>
    </source>
</evidence>
<evidence type="ECO:0000313" key="12">
    <source>
        <dbReference type="Proteomes" id="UP001597045"/>
    </source>
</evidence>
<keyword evidence="5 10" id="KW-0620">Polyamine biosynthesis</keyword>
<dbReference type="SUPFAM" id="SSF56276">
    <property type="entry name" value="S-adenosylmethionine decarboxylase"/>
    <property type="match status" value="1"/>
</dbReference>
<dbReference type="PANTHER" id="PTHR33866:SF2">
    <property type="entry name" value="S-ADENOSYLMETHIONINE DECARBOXYLASE PROENZYME"/>
    <property type="match status" value="1"/>
</dbReference>
<keyword evidence="2 10" id="KW-0210">Decarboxylase</keyword>